<dbReference type="GO" id="GO:0003677">
    <property type="term" value="F:DNA binding"/>
    <property type="evidence" value="ECO:0007669"/>
    <property type="project" value="UniProtKB-KW"/>
</dbReference>
<dbReference type="EMBL" id="JAHQCX010000002">
    <property type="protein sequence ID" value="MBU9725347.1"/>
    <property type="molecule type" value="Genomic_DNA"/>
</dbReference>
<comment type="caution">
    <text evidence="2">The sequence shown here is derived from an EMBL/GenBank/DDBJ whole genome shotgun (WGS) entry which is preliminary data.</text>
</comment>
<feature type="domain" description="PPC" evidence="1">
    <location>
        <begin position="7"/>
        <end position="145"/>
    </location>
</feature>
<dbReference type="Gene3D" id="3.30.1330.80">
    <property type="entry name" value="Hypothetical protein, similar to alpha- acetolactate decarboxylase, domain 2"/>
    <property type="match status" value="1"/>
</dbReference>
<accession>A0ABS6K4A2</accession>
<sequence length="149" mass="16786">MKCYASEGGGRVFVIRLNKGDLLRESIEQVIREQEIKDGTLVCGYGTLDRCTLHMINTIDRFPAEEDFPTWQDYPLELVSMTGIIADGEAHIHAVVSDKEKAVGGHLEPGCRVIYLAEIVIYEHRELHLVRRPTEWGPLALEESAEAHT</sequence>
<evidence type="ECO:0000313" key="3">
    <source>
        <dbReference type="Proteomes" id="UP001314681"/>
    </source>
</evidence>
<dbReference type="Proteomes" id="UP001314681">
    <property type="component" value="Unassembled WGS sequence"/>
</dbReference>
<dbReference type="Pfam" id="PF03479">
    <property type="entry name" value="PCC"/>
    <property type="match status" value="1"/>
</dbReference>
<gene>
    <name evidence="2" type="ORF">KTH90_04885</name>
</gene>
<dbReference type="PANTHER" id="PTHR34988:SF1">
    <property type="entry name" value="DNA-BINDING PROTEIN"/>
    <property type="match status" value="1"/>
</dbReference>
<dbReference type="SUPFAM" id="SSF117856">
    <property type="entry name" value="AF0104/ALDC/Ptd012-like"/>
    <property type="match status" value="1"/>
</dbReference>
<dbReference type="PROSITE" id="PS51742">
    <property type="entry name" value="PPC"/>
    <property type="match status" value="1"/>
</dbReference>
<proteinExistence type="predicted"/>
<dbReference type="InterPro" id="IPR005175">
    <property type="entry name" value="PPC_dom"/>
</dbReference>
<dbReference type="PANTHER" id="PTHR34988">
    <property type="entry name" value="PROTEIN, PUTATIVE-RELATED"/>
    <property type="match status" value="1"/>
</dbReference>
<reference evidence="2 3" key="1">
    <citation type="submission" date="2021-06" db="EMBL/GenBank/DDBJ databases">
        <title>Description of novel taxa of the family Lachnospiraceae.</title>
        <authorList>
            <person name="Chaplin A.V."/>
            <person name="Sokolova S.R."/>
            <person name="Pikina A.P."/>
            <person name="Korzhanova M."/>
            <person name="Belova V."/>
            <person name="Korostin D."/>
            <person name="Efimov B.A."/>
        </authorList>
    </citation>
    <scope>NUCLEOTIDE SEQUENCE [LARGE SCALE GENOMIC DNA]</scope>
    <source>
        <strain evidence="2 3">ASD4241</strain>
    </source>
</reference>
<evidence type="ECO:0000313" key="2">
    <source>
        <dbReference type="EMBL" id="MBU9725347.1"/>
    </source>
</evidence>
<dbReference type="RefSeq" id="WP_158349966.1">
    <property type="nucleotide sequence ID" value="NZ_JAHQCX010000002.1"/>
</dbReference>
<protein>
    <submittedName>
        <fullName evidence="2">DNA-binding protein</fullName>
    </submittedName>
</protein>
<evidence type="ECO:0000259" key="1">
    <source>
        <dbReference type="PROSITE" id="PS51742"/>
    </source>
</evidence>
<organism evidence="2 3">
    <name type="scientific">Diplocloster modestus</name>
    <dbReference type="NCBI Taxonomy" id="2850322"/>
    <lineage>
        <taxon>Bacteria</taxon>
        <taxon>Bacillati</taxon>
        <taxon>Bacillota</taxon>
        <taxon>Clostridia</taxon>
        <taxon>Lachnospirales</taxon>
        <taxon>Lachnospiraceae</taxon>
        <taxon>Diplocloster</taxon>
    </lineage>
</organism>
<keyword evidence="2" id="KW-0238">DNA-binding</keyword>
<keyword evidence="3" id="KW-1185">Reference proteome</keyword>
<dbReference type="CDD" id="cd11378">
    <property type="entry name" value="DUF296"/>
    <property type="match status" value="1"/>
</dbReference>
<name>A0ABS6K4A2_9FIRM</name>